<accession>A0A1B1KEK4</accession>
<keyword evidence="2" id="KW-0812">Transmembrane</keyword>
<comment type="subcellular location">
    <subcellularLocation>
        <location evidence="1">Endomembrane system</location>
        <topology evidence="1">Multi-pass membrane protein</topology>
    </subcellularLocation>
</comment>
<dbReference type="InterPro" id="IPR003807">
    <property type="entry name" value="DUF202"/>
</dbReference>
<evidence type="ECO:0000256" key="3">
    <source>
        <dbReference type="ARBA" id="ARBA00022989"/>
    </source>
</evidence>
<evidence type="ECO:0000256" key="2">
    <source>
        <dbReference type="ARBA" id="ARBA00022692"/>
    </source>
</evidence>
<evidence type="ECO:0000313" key="5">
    <source>
        <dbReference type="EMBL" id="ANS31030.1"/>
    </source>
</evidence>
<sequence>MTTASGHDRGLQVERTVLAWRRTASTAAAATGILVHHAIATPEFQGRDVLSVAGFALSTIVLAVLATRRWRELPDQAHAAAGRYIAIIAITIVGLSLAIGGESLVRFD</sequence>
<dbReference type="Pfam" id="PF02656">
    <property type="entry name" value="DUF202"/>
    <property type="match status" value="1"/>
</dbReference>
<evidence type="ECO:0000256" key="1">
    <source>
        <dbReference type="ARBA" id="ARBA00004127"/>
    </source>
</evidence>
<dbReference type="RefSeq" id="WP_100229379.1">
    <property type="nucleotide sequence ID" value="NZ_JAWLJZ010000005.1"/>
</dbReference>
<dbReference type="GO" id="GO:0012505">
    <property type="term" value="C:endomembrane system"/>
    <property type="evidence" value="ECO:0007669"/>
    <property type="project" value="UniProtKB-SubCell"/>
</dbReference>
<keyword evidence="4" id="KW-0472">Membrane</keyword>
<gene>
    <name evidence="5" type="ORF">R1CP_32030</name>
</gene>
<protein>
    <submittedName>
        <fullName evidence="5">Uncharacterized protein</fullName>
    </submittedName>
</protein>
<evidence type="ECO:0000256" key="4">
    <source>
        <dbReference type="ARBA" id="ARBA00023136"/>
    </source>
</evidence>
<reference evidence="5 6" key="1">
    <citation type="submission" date="2014-07" db="EMBL/GenBank/DDBJ databases">
        <authorList>
            <person name="Zhang J.E."/>
            <person name="Yang H."/>
            <person name="Guo J."/>
            <person name="Deng Z."/>
            <person name="Luo H."/>
            <person name="Luo M."/>
            <person name="Zhao B."/>
        </authorList>
    </citation>
    <scope>NUCLEOTIDE SEQUENCE [LARGE SCALE GENOMIC DNA]</scope>
    <source>
        <strain evidence="5 6">1CP</strain>
    </source>
</reference>
<name>A0A1B1KEK4_RHOOP</name>
<evidence type="ECO:0000313" key="6">
    <source>
        <dbReference type="Proteomes" id="UP000186108"/>
    </source>
</evidence>
<dbReference type="AlphaFoldDB" id="A0A1B1KEK4"/>
<keyword evidence="3" id="KW-1133">Transmembrane helix</keyword>
<dbReference type="Proteomes" id="UP000186108">
    <property type="component" value="Chromosome"/>
</dbReference>
<dbReference type="PATRIC" id="fig|37919.13.peg.6697"/>
<organism evidence="5 6">
    <name type="scientific">Rhodococcus opacus</name>
    <name type="common">Nocardia opaca</name>
    <dbReference type="NCBI Taxonomy" id="37919"/>
    <lineage>
        <taxon>Bacteria</taxon>
        <taxon>Bacillati</taxon>
        <taxon>Actinomycetota</taxon>
        <taxon>Actinomycetes</taxon>
        <taxon>Mycobacteriales</taxon>
        <taxon>Nocardiaceae</taxon>
        <taxon>Rhodococcus</taxon>
    </lineage>
</organism>
<proteinExistence type="predicted"/>
<dbReference type="EMBL" id="CP009111">
    <property type="protein sequence ID" value="ANS31030.1"/>
    <property type="molecule type" value="Genomic_DNA"/>
</dbReference>